<keyword evidence="4" id="KW-1185">Reference proteome</keyword>
<dbReference type="EMBL" id="VVIM01000004">
    <property type="protein sequence ID" value="KAB0800311.1"/>
    <property type="molecule type" value="Genomic_DNA"/>
</dbReference>
<dbReference type="InterPro" id="IPR012337">
    <property type="entry name" value="RNaseH-like_sf"/>
</dbReference>
<name>A0A5N4ASK6_PHOPY</name>
<dbReference type="InParanoid" id="A0A5N4ASK6"/>
<feature type="compositionally biased region" description="Polar residues" evidence="1">
    <location>
        <begin position="249"/>
        <end position="322"/>
    </location>
</feature>
<sequence length="1208" mass="139280">MPSELEKLTEQLANAFTTYRSEQSEIIDEIENPEIMAQAQPKTVNYSLLKLYVETIPNFDGNPHTFGIFIDNCENLILNFYDPVNETLNNFMLRAIISKLTGRALSLIGSRIELRTWNEIKNALNLSFGDQRNIDCLVQDLIILRPNKNETPYNFGMRCQDARSLIISKLNSSDLTVPEKTLRLKNYDELALKTFIRGLSGQIQNNVRLRDPENLEKAMSLLIEEENFLYSQNRGNLLNTQSMYKPTQRITPSNQSPYTSPFQNNNSHVGPTNNHWRPPTSSFQPRFQPHQNFQLPRQNNLQTPRPHMQNSQMNWKQNNPFPTQKLPYFSQRPSQISRNPYLNKTNHQNRPNTNYQPEPMDTSSGNTKIQPRKNFTSNELFLQDTNNSENFDDQQLNHPDQYSIYDHPENSYNDFYDSHATSSSVEEELSMLKMKRKFESGAEKRKKLKAKQQCAEKLRGSLSNFLISDTDTACSSSSSMLPVTRECEINVNDTVEATSECLTVSSEASVQEFPLQRNDVPVPSVETQSSSCVNFPLDIALWPSHISDDKIIDYLIDNKPQNIGDVGLLKSEFVDRNRKYSRSFCTSNFYTTKANGTKEFREWLRFSTTSKCVYCYVCKLFSHSENKLKDGYNDWRNVNKALKEHESSLDHVRSILAFKRRSSALGRVDSNMVKQLEEQQQYWREVLKRIIATVKLLSTLGLAFRGHRETNEDRKGNFLTCIDYLAEFDPFLKAHLQKYSNPGSGHVNYLSHAVCDEFINIMGSEVKQKLISDVKNATYFAIIVDSTPDITHTDQLTLILRFVDEKGKIRERFFGFLEIEQHDSSYLENVILSALSSLTLSITQCRGQSYDNAANMSGKYSGLQTRIKSHCPSAVFVPCASHSLNLVGNAAAESCPKAVQYFAFVQNVYTFFASSTRRWNELLNCLNNQNNGSRSIHLKRLSDTRWSARADAVSALRFGYKSIKEVLFRFSESAKEKAVTRLEAKTLYKNFDNYEYALMTILWDQLLSRINSTSKSLQKEDINILQGAKLLKSLSNYILDIRTCGFEDIEQCADLLTENHVFPDEDTDRRVKKRKLQFDESRTNDTCLVGRQGFIVTVHNVVCDVLIAEINRRSTAYNEVLADFSVFFEQNMDKEDFETRVRNLMTRYSEDIDVENFKEELKQFLKYTWEEKITDPRLMYEAIVDGLKSTFPNVETILKIFLTIPIYR</sequence>
<accession>A0A5N4ASK6</accession>
<evidence type="ECO:0000259" key="2">
    <source>
        <dbReference type="Pfam" id="PF14291"/>
    </source>
</evidence>
<feature type="compositionally biased region" description="Polar residues" evidence="1">
    <location>
        <begin position="331"/>
        <end position="371"/>
    </location>
</feature>
<dbReference type="Pfam" id="PF14291">
    <property type="entry name" value="DUF4371"/>
    <property type="match status" value="1"/>
</dbReference>
<protein>
    <recommendedName>
        <fullName evidence="2">DUF4371 domain-containing protein</fullName>
    </recommendedName>
</protein>
<dbReference type="Proteomes" id="UP000327044">
    <property type="component" value="Unassembled WGS sequence"/>
</dbReference>
<dbReference type="PANTHER" id="PTHR45749:SF23">
    <property type="entry name" value="ZINC FINGER MYM-TYPE PROTEIN 1-LIKE"/>
    <property type="match status" value="1"/>
</dbReference>
<reference evidence="3 4" key="1">
    <citation type="journal article" date="2018" name="Elife">
        <title>Firefly genomes illuminate parallel origins of bioluminescence in beetles.</title>
        <authorList>
            <person name="Fallon T.R."/>
            <person name="Lower S.E."/>
            <person name="Chang C.H."/>
            <person name="Bessho-Uehara M."/>
            <person name="Martin G.J."/>
            <person name="Bewick A.J."/>
            <person name="Behringer M."/>
            <person name="Debat H.J."/>
            <person name="Wong I."/>
            <person name="Day J.C."/>
            <person name="Suvorov A."/>
            <person name="Silva C.J."/>
            <person name="Stanger-Hall K.F."/>
            <person name="Hall D.W."/>
            <person name="Schmitz R.J."/>
            <person name="Nelson D.R."/>
            <person name="Lewis S.M."/>
            <person name="Shigenobu S."/>
            <person name="Bybee S.M."/>
            <person name="Larracuente A.M."/>
            <person name="Oba Y."/>
            <person name="Weng J.K."/>
        </authorList>
    </citation>
    <scope>NUCLEOTIDE SEQUENCE [LARGE SCALE GENOMIC DNA]</scope>
    <source>
        <strain evidence="3">1611_PpyrPB1</strain>
        <tissue evidence="3">Whole body</tissue>
    </source>
</reference>
<comment type="caution">
    <text evidence="3">The sequence shown here is derived from an EMBL/GenBank/DDBJ whole genome shotgun (WGS) entry which is preliminary data.</text>
</comment>
<gene>
    <name evidence="3" type="ORF">PPYR_06051</name>
</gene>
<evidence type="ECO:0000313" key="4">
    <source>
        <dbReference type="Proteomes" id="UP000327044"/>
    </source>
</evidence>
<dbReference type="PANTHER" id="PTHR45749">
    <property type="match status" value="1"/>
</dbReference>
<dbReference type="InterPro" id="IPR025398">
    <property type="entry name" value="DUF4371"/>
</dbReference>
<dbReference type="AlphaFoldDB" id="A0A5N4ASK6"/>
<proteinExistence type="predicted"/>
<evidence type="ECO:0000313" key="3">
    <source>
        <dbReference type="EMBL" id="KAB0800311.1"/>
    </source>
</evidence>
<feature type="region of interest" description="Disordered" evidence="1">
    <location>
        <begin position="249"/>
        <end position="371"/>
    </location>
</feature>
<evidence type="ECO:0000256" key="1">
    <source>
        <dbReference type="SAM" id="MobiDB-lite"/>
    </source>
</evidence>
<dbReference type="SUPFAM" id="SSF53098">
    <property type="entry name" value="Ribonuclease H-like"/>
    <property type="match status" value="1"/>
</dbReference>
<feature type="domain" description="DUF4371" evidence="2">
    <location>
        <begin position="665"/>
        <end position="862"/>
    </location>
</feature>
<organism evidence="3 4">
    <name type="scientific">Photinus pyralis</name>
    <name type="common">Common eastern firefly</name>
    <name type="synonym">Lampyris pyralis</name>
    <dbReference type="NCBI Taxonomy" id="7054"/>
    <lineage>
        <taxon>Eukaryota</taxon>
        <taxon>Metazoa</taxon>
        <taxon>Ecdysozoa</taxon>
        <taxon>Arthropoda</taxon>
        <taxon>Hexapoda</taxon>
        <taxon>Insecta</taxon>
        <taxon>Pterygota</taxon>
        <taxon>Neoptera</taxon>
        <taxon>Endopterygota</taxon>
        <taxon>Coleoptera</taxon>
        <taxon>Polyphaga</taxon>
        <taxon>Elateriformia</taxon>
        <taxon>Elateroidea</taxon>
        <taxon>Lampyridae</taxon>
        <taxon>Lampyrinae</taxon>
        <taxon>Photinus</taxon>
    </lineage>
</organism>